<reference evidence="4" key="2">
    <citation type="submission" date="2023-06" db="EMBL/GenBank/DDBJ databases">
        <authorList>
            <person name="Ma L."/>
            <person name="Liu K.-W."/>
            <person name="Li Z."/>
            <person name="Hsiao Y.-Y."/>
            <person name="Qi Y."/>
            <person name="Fu T."/>
            <person name="Tang G."/>
            <person name="Zhang D."/>
            <person name="Sun W.-H."/>
            <person name="Liu D.-K."/>
            <person name="Li Y."/>
            <person name="Chen G.-Z."/>
            <person name="Liu X.-D."/>
            <person name="Liao X.-Y."/>
            <person name="Jiang Y.-T."/>
            <person name="Yu X."/>
            <person name="Hao Y."/>
            <person name="Huang J."/>
            <person name="Zhao X.-W."/>
            <person name="Ke S."/>
            <person name="Chen Y.-Y."/>
            <person name="Wu W.-L."/>
            <person name="Hsu J.-L."/>
            <person name="Lin Y.-F."/>
            <person name="Huang M.-D."/>
            <person name="Li C.-Y."/>
            <person name="Huang L."/>
            <person name="Wang Z.-W."/>
            <person name="Zhao X."/>
            <person name="Zhong W.-Y."/>
            <person name="Peng D.-H."/>
            <person name="Ahmad S."/>
            <person name="Lan S."/>
            <person name="Zhang J.-S."/>
            <person name="Tsai W.-C."/>
            <person name="Van De Peer Y."/>
            <person name="Liu Z.-J."/>
        </authorList>
    </citation>
    <scope>NUCLEOTIDE SEQUENCE</scope>
    <source>
        <strain evidence="4">SCP</strain>
        <tissue evidence="4">Leaves</tissue>
    </source>
</reference>
<evidence type="ECO:0000256" key="1">
    <source>
        <dbReference type="SAM" id="Coils"/>
    </source>
</evidence>
<feature type="region of interest" description="Disordered" evidence="2">
    <location>
        <begin position="710"/>
        <end position="730"/>
    </location>
</feature>
<feature type="region of interest" description="Disordered" evidence="2">
    <location>
        <begin position="778"/>
        <end position="826"/>
    </location>
</feature>
<protein>
    <recommendedName>
        <fullName evidence="3">Putative zinc-finger domain-containing protein</fullName>
    </recommendedName>
</protein>
<feature type="region of interest" description="Disordered" evidence="2">
    <location>
        <begin position="13"/>
        <end position="46"/>
    </location>
</feature>
<dbReference type="GO" id="GO:0005634">
    <property type="term" value="C:nucleus"/>
    <property type="evidence" value="ECO:0007669"/>
    <property type="project" value="TreeGrafter"/>
</dbReference>
<feature type="compositionally biased region" description="Polar residues" evidence="2">
    <location>
        <begin position="327"/>
        <end position="341"/>
    </location>
</feature>
<sequence>MEKIEELRAKAMASMAAAAGNPNSNLKRKSTMNSKEEGELSSSSSEAALASTAARVEVPSTITVHSVESADAGVSAGNKRARTLNSGNFVRAGGPTLPDTQFQIPAVCHYNKHSELKPVASKLGNIGAPNRPMPLGSNDDLVIRFSDEDSDTDSEEENMPERTSDVKVSAPQRNMSRTVTAPPPEVRQMKVMQKRVSSSHPFVSRMTSSLMGLGFSSSQKKPVFQKHDNVSKASAIQDNVYVRDVSLADSKVADLRQEIAKRESELKFQNKSTMPPGKEKRSMSYGDCHVTEQDAKTAKMRGSAPHERENKYLKTGGKMADGMPQLQVPNTKSSSEPGQQMTGSLSCFEVKKPISGSQCTEEFIPVTGNQILDKWVGKADGNASVSSGHVITRRDDGKISAPFVNNSASILPNSLARSEEGKSGIDGGGIPYPGNHSENYSTPYYCPNEVNQSSRLMQPPIGVMEKTINQLEIPSTKNLNSGVSKQPDLLGWTEEYNLFPSKSLCQHALVRNAEVMSVVEIAQKTSSGMFEGPIGDAIEGNSSHFENSMNIQSLSELEELCDKELEEAQEMRHKFEFEERRALAALRKAQRDLIEANNRCTRLYKKRELISAQLRATIAENSSSLWPSRWQNDGEPGYDSVRRISNINADLPLSLTHQIHDGTRVLDHFVCVSNVQSKVCDAGSNQICERYANTENLALCNDAAVPKEAHSPSNILNVSTSGEEELPSHNRSIQSRFIHEENDKNLEEKTLGLNDESETRSHDSLLLEASLRSTLFERLGRTRNPPSRNTGPSFEAAHSVDFTDDAGMSSKKSNMSPETASASSDERIQVGVHHQLTVAAGIDKDLHGRDESIKRLNHDNSSSQYFCTKTPIIHCVLSPFLKIVSKHALFVFHESCKGQLTGEEGQISEERVIDLGFYNIPKPNTRWNIMRYTRTENCEYLDRQFAIDPLWPICMFELRGKCNDDKCTWQHAKDYSQGNNKKISFLGNSDSQVCEPIHGKCSGASRFSLGPRHCTLSIPTYYIGSDLIEATFSYSFGSVLARTIWQYWKKEFCAFLALPFCVQRTLPLDSLFLHGGANHAEDCDGWDRLSFSFQNQSATMKQLKQGLADSEQSLELALNLFNQTLVPERKKKVLMVLSRALEADPTCISLWPVYLHIYYEKEKRIGKDDMFSDAVKYNEGSYELWLMFINSRACLNDRMDAYETALSVFCRRACTLDRTSKYTSACILDIFLQMIDCLCMSGNVEKALLKINSLLSSATNSKNIGHTMPSDIFPCLTTPDKCVLWVSCIYVMIYRKLPEVVLQKFEFEKDLPFDIEWPSIQLSTDVKQCASELMKTVKDTIGLRTDNASFQKDCEISVRSGHFLAVSHVNCVARLEGLEYVTKLIPEYRKLYPSCTEIILISARLENDFVEDAGSEVFEQALHNWPKEIPGIQAIWNQYAQHTLEGMRVSAAEKLMMRWYDSYCQGHGFLDRKSSDMEDVSQSSPEIPSSTNTQFCFHPNSKDELFELINLSLLKLLQKDKDGARRAMDRALEIASPEDFKHCVREHVIFTLFDGSECLEDVSHGHAVRAILSYLRDVRSSAFLEPLSRTFLGNIKKPRIRQSVNNLLGPTSLDSSLMNSVLKELYGPSLLPEKMTNTREIVEFVGSLMEILPANYQLALSTCKLIIKNLDSIGAGSASVLFWASSLLVSSIFQASPVAPQYIWCEAAHLLSNLKIPNISEKFHHLAVSVYPFSVKLWQSYLVLAKPIGKDVGVLEAARDRGIDLSHIL</sequence>
<dbReference type="Gene3D" id="1.25.40.10">
    <property type="entry name" value="Tetratricopeptide repeat domain"/>
    <property type="match status" value="1"/>
</dbReference>
<dbReference type="Proteomes" id="UP001179952">
    <property type="component" value="Unassembled WGS sequence"/>
</dbReference>
<dbReference type="InterPro" id="IPR019607">
    <property type="entry name" value="Putative_zinc-finger_domain"/>
</dbReference>
<dbReference type="Pfam" id="PF10650">
    <property type="entry name" value="zf-C3H1"/>
    <property type="match status" value="1"/>
</dbReference>
<accession>A0AAV9AKT3</accession>
<feature type="region of interest" description="Disordered" evidence="2">
    <location>
        <begin position="148"/>
        <end position="180"/>
    </location>
</feature>
<evidence type="ECO:0000256" key="2">
    <source>
        <dbReference type="SAM" id="MobiDB-lite"/>
    </source>
</evidence>
<keyword evidence="1" id="KW-0175">Coiled coil</keyword>
<comment type="caution">
    <text evidence="4">The sequence shown here is derived from an EMBL/GenBank/DDBJ whole genome shotgun (WGS) entry which is preliminary data.</text>
</comment>
<dbReference type="PANTHER" id="PTHR21563:SF3">
    <property type="entry name" value="ZINC FINGER C3H1 DOMAIN-CONTAINING PROTEIN"/>
    <property type="match status" value="1"/>
</dbReference>
<dbReference type="InterPro" id="IPR039278">
    <property type="entry name" value="Red1"/>
</dbReference>
<feature type="compositionally biased region" description="Acidic residues" evidence="2">
    <location>
        <begin position="148"/>
        <end position="158"/>
    </location>
</feature>
<reference evidence="4" key="1">
    <citation type="journal article" date="2023" name="Nat. Commun.">
        <title>Diploid and tetraploid genomes of Acorus and the evolution of monocots.</title>
        <authorList>
            <person name="Ma L."/>
            <person name="Liu K.W."/>
            <person name="Li Z."/>
            <person name="Hsiao Y.Y."/>
            <person name="Qi Y."/>
            <person name="Fu T."/>
            <person name="Tang G.D."/>
            <person name="Zhang D."/>
            <person name="Sun W.H."/>
            <person name="Liu D.K."/>
            <person name="Li Y."/>
            <person name="Chen G.Z."/>
            <person name="Liu X.D."/>
            <person name="Liao X.Y."/>
            <person name="Jiang Y.T."/>
            <person name="Yu X."/>
            <person name="Hao Y."/>
            <person name="Huang J."/>
            <person name="Zhao X.W."/>
            <person name="Ke S."/>
            <person name="Chen Y.Y."/>
            <person name="Wu W.L."/>
            <person name="Hsu J.L."/>
            <person name="Lin Y.F."/>
            <person name="Huang M.D."/>
            <person name="Li C.Y."/>
            <person name="Huang L."/>
            <person name="Wang Z.W."/>
            <person name="Zhao X."/>
            <person name="Zhong W.Y."/>
            <person name="Peng D.H."/>
            <person name="Ahmad S."/>
            <person name="Lan S."/>
            <person name="Zhang J.S."/>
            <person name="Tsai W.C."/>
            <person name="Van de Peer Y."/>
            <person name="Liu Z.J."/>
        </authorList>
    </citation>
    <scope>NUCLEOTIDE SEQUENCE</scope>
    <source>
        <strain evidence="4">SCP</strain>
    </source>
</reference>
<proteinExistence type="predicted"/>
<keyword evidence="5" id="KW-1185">Reference proteome</keyword>
<evidence type="ECO:0000313" key="4">
    <source>
        <dbReference type="EMBL" id="KAK1264860.1"/>
    </source>
</evidence>
<evidence type="ECO:0000313" key="5">
    <source>
        <dbReference type="Proteomes" id="UP001179952"/>
    </source>
</evidence>
<dbReference type="SUPFAM" id="SSF48452">
    <property type="entry name" value="TPR-like"/>
    <property type="match status" value="1"/>
</dbReference>
<feature type="coiled-coil region" evidence="1">
    <location>
        <begin position="551"/>
        <end position="606"/>
    </location>
</feature>
<evidence type="ECO:0000259" key="3">
    <source>
        <dbReference type="Pfam" id="PF10650"/>
    </source>
</evidence>
<organism evidence="4 5">
    <name type="scientific">Acorus gramineus</name>
    <name type="common">Dwarf sweet flag</name>
    <dbReference type="NCBI Taxonomy" id="55184"/>
    <lineage>
        <taxon>Eukaryota</taxon>
        <taxon>Viridiplantae</taxon>
        <taxon>Streptophyta</taxon>
        <taxon>Embryophyta</taxon>
        <taxon>Tracheophyta</taxon>
        <taxon>Spermatophyta</taxon>
        <taxon>Magnoliopsida</taxon>
        <taxon>Liliopsida</taxon>
        <taxon>Acoraceae</taxon>
        <taxon>Acorus</taxon>
    </lineage>
</organism>
<dbReference type="InterPro" id="IPR011990">
    <property type="entry name" value="TPR-like_helical_dom_sf"/>
</dbReference>
<gene>
    <name evidence="4" type="ORF">QJS04_geneDACA011217</name>
</gene>
<dbReference type="PANTHER" id="PTHR21563">
    <property type="entry name" value="ZINC FINGER C3H1 DOMAIN-CONTAINING PROTEIN"/>
    <property type="match status" value="1"/>
</dbReference>
<feature type="compositionally biased region" description="Polar residues" evidence="2">
    <location>
        <begin position="711"/>
        <end position="721"/>
    </location>
</feature>
<dbReference type="GO" id="GO:0000178">
    <property type="term" value="C:exosome (RNase complex)"/>
    <property type="evidence" value="ECO:0007669"/>
    <property type="project" value="TreeGrafter"/>
</dbReference>
<dbReference type="EMBL" id="JAUJYN010000008">
    <property type="protein sequence ID" value="KAK1264860.1"/>
    <property type="molecule type" value="Genomic_DNA"/>
</dbReference>
<feature type="domain" description="Putative zinc-finger" evidence="3">
    <location>
        <begin position="953"/>
        <end position="971"/>
    </location>
</feature>
<feature type="compositionally biased region" description="Polar residues" evidence="2">
    <location>
        <begin position="810"/>
        <end position="823"/>
    </location>
</feature>
<name>A0AAV9AKT3_ACOGR</name>
<feature type="region of interest" description="Disordered" evidence="2">
    <location>
        <begin position="315"/>
        <end position="341"/>
    </location>
</feature>